<accession>A0ABM6W8Z8</accession>
<sequence length="94" mass="10277">MRRGKKVGNEGMGVFLGMAGEGGGHMPDAHLLVRISVGFAWVKRGGHLPDAHLLVRISVGFARVKRGGHLPDAHLLIDRKGCSLCLIWIYLWLP</sequence>
<dbReference type="EMBL" id="CP029600">
    <property type="protein sequence ID" value="AWO00398.1"/>
    <property type="molecule type" value="Genomic_DNA"/>
</dbReference>
<proteinExistence type="predicted"/>
<dbReference type="Proteomes" id="UP000246099">
    <property type="component" value="Chromosome"/>
</dbReference>
<protein>
    <submittedName>
        <fullName evidence="1">Uncharacterized protein</fullName>
    </submittedName>
</protein>
<gene>
    <name evidence="1" type="ORF">DLD77_01080</name>
</gene>
<organism evidence="1 2">
    <name type="scientific">Chitinophaga alhagiae</name>
    <dbReference type="NCBI Taxonomy" id="2203219"/>
    <lineage>
        <taxon>Bacteria</taxon>
        <taxon>Pseudomonadati</taxon>
        <taxon>Bacteroidota</taxon>
        <taxon>Chitinophagia</taxon>
        <taxon>Chitinophagales</taxon>
        <taxon>Chitinophagaceae</taxon>
        <taxon>Chitinophaga</taxon>
    </lineage>
</organism>
<evidence type="ECO:0000313" key="1">
    <source>
        <dbReference type="EMBL" id="AWO00398.1"/>
    </source>
</evidence>
<name>A0ABM6W8Z8_9BACT</name>
<reference evidence="1 2" key="1">
    <citation type="submission" date="2018-05" db="EMBL/GenBank/DDBJ databases">
        <title>Chitinophaga sp. nov., isolated from rhizosphere soil of Alhagi.</title>
        <authorList>
            <person name="Liu Y."/>
        </authorList>
    </citation>
    <scope>NUCLEOTIDE SEQUENCE [LARGE SCALE GENOMIC DNA]</scope>
    <source>
        <strain evidence="1 2">T22</strain>
    </source>
</reference>
<keyword evidence="2" id="KW-1185">Reference proteome</keyword>
<evidence type="ECO:0000313" key="2">
    <source>
        <dbReference type="Proteomes" id="UP000246099"/>
    </source>
</evidence>